<name>A0A8H7ELL9_9FUNG</name>
<dbReference type="PANTHER" id="PTHR10350:SF6">
    <property type="entry name" value="NUCLEAR PORE COMPLEX PROTEIN NUP155"/>
    <property type="match status" value="1"/>
</dbReference>
<sequence length="1005" mass="111737">MTTSLDRTCPEEAVKLVHKASQTLENRGALDRLFPSIGEVFNSSSSGEYEQGAASAVQPMVSKDVFTMPPLALEQIQKLNPSSPAGVFLDINRAYFVIDNRLYLWDYMGRRNINTYESDSEIVGAAVLKPKPDIFNEHITHVLIVATVREISVIALSFKVNPGGGDCLTFYKTEIMTTSGGVRMKSIIGNKDGRVFMLGDDGNIWELEYKREEGWFTNRCYKTILPNYTNFSFLLKSLHDPCISIALSDDGHVLYKLFASSSIHVTYLGDNGKSFTNVARYSNIGNDARLMCPSSPLLSSENFKIASIHPTLPAESNSYQLVAITSTGIRLYLTHFTPGSARSPNATPNTLELIHVRSTPPAPQTTSQPLGQGALIGSINAQLAAPKISKTIYHNDVLLLVYGEGDNETIVTASPDIGRMAHLGQRSGLTEFSNQLKVQGRIIAIEEISGIPFKLNELTSQLSIPARHFLVFTTFGMTILAKQRPIDMLQSLLGVSGADTRARIGEYQEFFKHFGHVNSLAACFGIICNSSALMPSGVDLTAVAPVTLTVANGATSLLENLGNILSPLNEASGPNYTSRHDGLALYMSRLIEPIWARKIIQESPKKGQAVEYIPVISRANLTTTQQVLRKLQAFMDVNPIICPPIDPQTPEETSLRELYGLVVILIEAIAFISYMYDCGISRIVQSLKPETLSKIKSLTLKDLLTTAEGRALTSDLSSALIDEHVTKYSNIDIVIDILERQCGSFCNASDVVMYRAAKEIYLARSAAASQARTSLNESLKMLKRIASHIPFEKLQEIGNEYASQGYRGHGIELALACAKARDPRNVTTGYVQEGCPPNDPRLKQFAAKKPFYDFVFDQLKELASPTSANTKYTAVRETYKEEVYRLAFSYDDIAFHYYMYEKFIENKIGSELLKVDLPYIEGFLSREPYDFDRYMLLADYYRRNERYEEAAYCLESLARANIDMDKEKRIELLTRAAVCAKSVTSPTRQYAMLDLLKRIDVLLQK</sequence>
<dbReference type="InterPro" id="IPR004870">
    <property type="entry name" value="Nucleoporin_Nup155"/>
</dbReference>
<protein>
    <recommendedName>
        <fullName evidence="9">Nucleoporin-domain-containing protein</fullName>
    </recommendedName>
</protein>
<comment type="subcellular location">
    <subcellularLocation>
        <location evidence="1">Nucleus</location>
    </subcellularLocation>
</comment>
<evidence type="ECO:0000256" key="1">
    <source>
        <dbReference type="ARBA" id="ARBA00004123"/>
    </source>
</evidence>
<evidence type="ECO:0008006" key="9">
    <source>
        <dbReference type="Google" id="ProtNLM"/>
    </source>
</evidence>
<evidence type="ECO:0000313" key="7">
    <source>
        <dbReference type="EMBL" id="KAF7721437.1"/>
    </source>
</evidence>
<evidence type="ECO:0000313" key="8">
    <source>
        <dbReference type="Proteomes" id="UP000605846"/>
    </source>
</evidence>
<dbReference type="GO" id="GO:0000972">
    <property type="term" value="P:transcription-dependent tethering of RNA polymerase II gene DNA at nuclear periphery"/>
    <property type="evidence" value="ECO:0007669"/>
    <property type="project" value="TreeGrafter"/>
</dbReference>
<dbReference type="GO" id="GO:0017056">
    <property type="term" value="F:structural constituent of nuclear pore"/>
    <property type="evidence" value="ECO:0007669"/>
    <property type="project" value="InterPro"/>
</dbReference>
<comment type="similarity">
    <text evidence="2">Belongs to the non-repetitive/WGA-negative nucleoporin family.</text>
</comment>
<accession>A0A8H7ELL9</accession>
<dbReference type="GO" id="GO:0006405">
    <property type="term" value="P:RNA export from nucleus"/>
    <property type="evidence" value="ECO:0007669"/>
    <property type="project" value="TreeGrafter"/>
</dbReference>
<proteinExistence type="inferred from homology"/>
<evidence type="ECO:0000256" key="3">
    <source>
        <dbReference type="ARBA" id="ARBA00022448"/>
    </source>
</evidence>
<dbReference type="GO" id="GO:0044611">
    <property type="term" value="C:nuclear pore inner ring"/>
    <property type="evidence" value="ECO:0007669"/>
    <property type="project" value="TreeGrafter"/>
</dbReference>
<keyword evidence="4" id="KW-0539">Nucleus</keyword>
<dbReference type="Gene3D" id="1.25.40.440">
    <property type="entry name" value="Nucleoporin, helical domain, central subdomain"/>
    <property type="match status" value="1"/>
</dbReference>
<comment type="caution">
    <text evidence="7">The sequence shown here is derived from an EMBL/GenBank/DDBJ whole genome shotgun (WGS) entry which is preliminary data.</text>
</comment>
<feature type="domain" description="Nucleoporin Nup133/Nup155-like N-terminal" evidence="6">
    <location>
        <begin position="67"/>
        <end position="478"/>
    </location>
</feature>
<dbReference type="Gene3D" id="1.25.40.450">
    <property type="entry name" value="Nucleoporin, helical domain, N-terminal subdomain"/>
    <property type="match status" value="1"/>
</dbReference>
<keyword evidence="3" id="KW-0813">Transport</keyword>
<reference evidence="7" key="1">
    <citation type="submission" date="2020-01" db="EMBL/GenBank/DDBJ databases">
        <title>Genome Sequencing of Three Apophysomyces-Like Fungal Strains Confirms a Novel Fungal Genus in the Mucoromycota with divergent Burkholderia-like Endosymbiotic Bacteria.</title>
        <authorList>
            <person name="Stajich J.E."/>
            <person name="Macias A.M."/>
            <person name="Carter-House D."/>
            <person name="Lovett B."/>
            <person name="Kasson L.R."/>
            <person name="Berry K."/>
            <person name="Grigoriev I."/>
            <person name="Chang Y."/>
            <person name="Spatafora J."/>
            <person name="Kasson M.T."/>
        </authorList>
    </citation>
    <scope>NUCLEOTIDE SEQUENCE</scope>
    <source>
        <strain evidence="7">NRRL A-21654</strain>
    </source>
</reference>
<dbReference type="GO" id="GO:0006606">
    <property type="term" value="P:protein import into nucleus"/>
    <property type="evidence" value="ECO:0007669"/>
    <property type="project" value="TreeGrafter"/>
</dbReference>
<dbReference type="OrthoDB" id="338970at2759"/>
<feature type="domain" description="Nucleoporin Nup133/Nup155-like C-terminal" evidence="5">
    <location>
        <begin position="578"/>
        <end position="1003"/>
    </location>
</feature>
<dbReference type="InterPro" id="IPR042533">
    <property type="entry name" value="Nucleoporin_Nup155_C_1"/>
</dbReference>
<dbReference type="InterPro" id="IPR007187">
    <property type="entry name" value="Nucleoporin_Nup133/Nup155_C"/>
</dbReference>
<dbReference type="InterPro" id="IPR042537">
    <property type="entry name" value="Nucleoporin_Nup155_C_2"/>
</dbReference>
<evidence type="ECO:0000259" key="5">
    <source>
        <dbReference type="Pfam" id="PF03177"/>
    </source>
</evidence>
<organism evidence="7 8">
    <name type="scientific">Apophysomyces ossiformis</name>
    <dbReference type="NCBI Taxonomy" id="679940"/>
    <lineage>
        <taxon>Eukaryota</taxon>
        <taxon>Fungi</taxon>
        <taxon>Fungi incertae sedis</taxon>
        <taxon>Mucoromycota</taxon>
        <taxon>Mucoromycotina</taxon>
        <taxon>Mucoromycetes</taxon>
        <taxon>Mucorales</taxon>
        <taxon>Mucorineae</taxon>
        <taxon>Mucoraceae</taxon>
        <taxon>Apophysomyces</taxon>
    </lineage>
</organism>
<evidence type="ECO:0000256" key="4">
    <source>
        <dbReference type="ARBA" id="ARBA00023242"/>
    </source>
</evidence>
<dbReference type="Pfam" id="PF03177">
    <property type="entry name" value="Nucleoporin_C"/>
    <property type="match status" value="1"/>
</dbReference>
<dbReference type="InterPro" id="IPR014908">
    <property type="entry name" value="Nucleoporin_Nup133/Nup155_N"/>
</dbReference>
<evidence type="ECO:0000259" key="6">
    <source>
        <dbReference type="Pfam" id="PF08801"/>
    </source>
</evidence>
<dbReference type="PANTHER" id="PTHR10350">
    <property type="entry name" value="NUCLEAR PORE COMPLEX PROTEIN NUP155"/>
    <property type="match status" value="1"/>
</dbReference>
<keyword evidence="8" id="KW-1185">Reference proteome</keyword>
<dbReference type="AlphaFoldDB" id="A0A8H7ELL9"/>
<dbReference type="Pfam" id="PF08801">
    <property type="entry name" value="Nucleoporin_N"/>
    <property type="match status" value="1"/>
</dbReference>
<gene>
    <name evidence="7" type="ORF">EC973_004682</name>
</gene>
<dbReference type="Gene3D" id="1.20.58.1780">
    <property type="match status" value="1"/>
</dbReference>
<dbReference type="GO" id="GO:0036228">
    <property type="term" value="P:protein localization to nuclear inner membrane"/>
    <property type="evidence" value="ECO:0007669"/>
    <property type="project" value="TreeGrafter"/>
</dbReference>
<dbReference type="Proteomes" id="UP000605846">
    <property type="component" value="Unassembled WGS sequence"/>
</dbReference>
<dbReference type="EMBL" id="JABAYA010000265">
    <property type="protein sequence ID" value="KAF7721437.1"/>
    <property type="molecule type" value="Genomic_DNA"/>
</dbReference>
<evidence type="ECO:0000256" key="2">
    <source>
        <dbReference type="ARBA" id="ARBA00007373"/>
    </source>
</evidence>